<dbReference type="EMBL" id="JBHLWP010000006">
    <property type="protein sequence ID" value="MFC0251351.1"/>
    <property type="molecule type" value="Genomic_DNA"/>
</dbReference>
<accession>A0ABV6FCU2</accession>
<reference evidence="2 3" key="1">
    <citation type="submission" date="2024-09" db="EMBL/GenBank/DDBJ databases">
        <authorList>
            <person name="Sun Q."/>
            <person name="Mori K."/>
        </authorList>
    </citation>
    <scope>NUCLEOTIDE SEQUENCE [LARGE SCALE GENOMIC DNA]</scope>
    <source>
        <strain evidence="2 3">CCM 7792</strain>
    </source>
</reference>
<comment type="caution">
    <text evidence="2">The sequence shown here is derived from an EMBL/GenBank/DDBJ whole genome shotgun (WGS) entry which is preliminary data.</text>
</comment>
<name>A0ABV6FCU2_9BURK</name>
<feature type="compositionally biased region" description="Polar residues" evidence="1">
    <location>
        <begin position="9"/>
        <end position="22"/>
    </location>
</feature>
<gene>
    <name evidence="2" type="ORF">ACFFJK_05560</name>
</gene>
<proteinExistence type="predicted"/>
<keyword evidence="3" id="KW-1185">Reference proteome</keyword>
<protein>
    <submittedName>
        <fullName evidence="2">Uncharacterized protein</fullName>
    </submittedName>
</protein>
<sequence length="46" mass="5022">MMPTDRLTIRSTTFDSSANENTAAPVMLTTPAMTVASRMEERMGSI</sequence>
<feature type="region of interest" description="Disordered" evidence="1">
    <location>
        <begin position="1"/>
        <end position="22"/>
    </location>
</feature>
<evidence type="ECO:0000313" key="3">
    <source>
        <dbReference type="Proteomes" id="UP001589773"/>
    </source>
</evidence>
<evidence type="ECO:0000256" key="1">
    <source>
        <dbReference type="SAM" id="MobiDB-lite"/>
    </source>
</evidence>
<dbReference type="RefSeq" id="WP_379678163.1">
    <property type="nucleotide sequence ID" value="NZ_JBHLWP010000006.1"/>
</dbReference>
<evidence type="ECO:0000313" key="2">
    <source>
        <dbReference type="EMBL" id="MFC0251351.1"/>
    </source>
</evidence>
<dbReference type="Proteomes" id="UP001589773">
    <property type="component" value="Unassembled WGS sequence"/>
</dbReference>
<organism evidence="2 3">
    <name type="scientific">Massilia consociata</name>
    <dbReference type="NCBI Taxonomy" id="760117"/>
    <lineage>
        <taxon>Bacteria</taxon>
        <taxon>Pseudomonadati</taxon>
        <taxon>Pseudomonadota</taxon>
        <taxon>Betaproteobacteria</taxon>
        <taxon>Burkholderiales</taxon>
        <taxon>Oxalobacteraceae</taxon>
        <taxon>Telluria group</taxon>
        <taxon>Massilia</taxon>
    </lineage>
</organism>